<comment type="similarity">
    <text evidence="1">Belongs to the ARG7 family.</text>
</comment>
<proteinExistence type="inferred from homology"/>
<dbReference type="GO" id="GO:0009733">
    <property type="term" value="P:response to auxin"/>
    <property type="evidence" value="ECO:0007669"/>
    <property type="project" value="InterPro"/>
</dbReference>
<accession>A0AAV0NAH0</accession>
<name>A0AAV0NAH0_9ROSI</name>
<sequence>MFRWILKCNVQVKYFAFIDSFLPLDATPSSFLEKRKIMAIGLPGNLARQILRRSGSGSNKSRSTLQDVPKGFLAEYVGKAQKRRFLVPVSYLSQPSFEDMLSMAETPKI</sequence>
<keyword evidence="3" id="KW-1185">Reference proteome</keyword>
<evidence type="ECO:0000313" key="3">
    <source>
        <dbReference type="Proteomes" id="UP001154282"/>
    </source>
</evidence>
<dbReference type="AlphaFoldDB" id="A0AAV0NAH0"/>
<dbReference type="Proteomes" id="UP001154282">
    <property type="component" value="Unassembled WGS sequence"/>
</dbReference>
<dbReference type="InterPro" id="IPR003676">
    <property type="entry name" value="SAUR_fam"/>
</dbReference>
<comment type="caution">
    <text evidence="2">The sequence shown here is derived from an EMBL/GenBank/DDBJ whole genome shotgun (WGS) entry which is preliminary data.</text>
</comment>
<organism evidence="2 3">
    <name type="scientific">Linum tenue</name>
    <dbReference type="NCBI Taxonomy" id="586396"/>
    <lineage>
        <taxon>Eukaryota</taxon>
        <taxon>Viridiplantae</taxon>
        <taxon>Streptophyta</taxon>
        <taxon>Embryophyta</taxon>
        <taxon>Tracheophyta</taxon>
        <taxon>Spermatophyta</taxon>
        <taxon>Magnoliopsida</taxon>
        <taxon>eudicotyledons</taxon>
        <taxon>Gunneridae</taxon>
        <taxon>Pentapetalae</taxon>
        <taxon>rosids</taxon>
        <taxon>fabids</taxon>
        <taxon>Malpighiales</taxon>
        <taxon>Linaceae</taxon>
        <taxon>Linum</taxon>
    </lineage>
</organism>
<reference evidence="2" key="1">
    <citation type="submission" date="2022-08" db="EMBL/GenBank/DDBJ databases">
        <authorList>
            <person name="Gutierrez-Valencia J."/>
        </authorList>
    </citation>
    <scope>NUCLEOTIDE SEQUENCE</scope>
</reference>
<protein>
    <submittedName>
        <fullName evidence="2">Uncharacterized protein</fullName>
    </submittedName>
</protein>
<evidence type="ECO:0000256" key="1">
    <source>
        <dbReference type="ARBA" id="ARBA00006974"/>
    </source>
</evidence>
<dbReference type="Pfam" id="PF02519">
    <property type="entry name" value="Auxin_inducible"/>
    <property type="match status" value="1"/>
</dbReference>
<gene>
    <name evidence="2" type="ORF">LITE_LOCUS32376</name>
</gene>
<evidence type="ECO:0000313" key="2">
    <source>
        <dbReference type="EMBL" id="CAI0455535.1"/>
    </source>
</evidence>
<dbReference type="EMBL" id="CAMGYJ010000008">
    <property type="protein sequence ID" value="CAI0455535.1"/>
    <property type="molecule type" value="Genomic_DNA"/>
</dbReference>
<dbReference type="PANTHER" id="PTHR31929">
    <property type="entry name" value="SAUR-LIKE AUXIN-RESPONSIVE PROTEIN FAMILY-RELATED"/>
    <property type="match status" value="1"/>
</dbReference>